<dbReference type="EC" id="2.4.1.-" evidence="12"/>
<feature type="transmembrane region" description="Helical" evidence="12">
    <location>
        <begin position="58"/>
        <end position="76"/>
    </location>
</feature>
<feature type="compositionally biased region" description="Basic and acidic residues" evidence="13">
    <location>
        <begin position="22"/>
        <end position="34"/>
    </location>
</feature>
<reference evidence="16" key="1">
    <citation type="submission" date="2025-08" db="UniProtKB">
        <authorList>
            <consortium name="Ensembl"/>
        </authorList>
    </citation>
    <scope>IDENTIFICATION</scope>
</reference>
<dbReference type="InterPro" id="IPR038577">
    <property type="entry name" value="GT10-like_C_sf"/>
</dbReference>
<feature type="domain" description="Fucosyltransferase C-terminal" evidence="14">
    <location>
        <begin position="219"/>
        <end position="392"/>
    </location>
</feature>
<keyword evidence="10" id="KW-0325">Glycoprotein</keyword>
<evidence type="ECO:0000256" key="9">
    <source>
        <dbReference type="ARBA" id="ARBA00023136"/>
    </source>
</evidence>
<dbReference type="Proteomes" id="UP000694569">
    <property type="component" value="Unplaced"/>
</dbReference>
<dbReference type="Gene3D" id="3.40.50.11660">
    <property type="entry name" value="Glycosyl transferase family 10, C-terminal domain"/>
    <property type="match status" value="1"/>
</dbReference>
<evidence type="ECO:0000259" key="14">
    <source>
        <dbReference type="Pfam" id="PF00852"/>
    </source>
</evidence>
<dbReference type="Pfam" id="PF17039">
    <property type="entry name" value="Glyco_tran_10_N"/>
    <property type="match status" value="1"/>
</dbReference>
<sequence>MGAFCPRSHSSHLSRCGMRETAAPKEKEKKTSREATLKKKEFVTVMEPIQQTSQTKKLLFFFLLQAMLLMLFFTSFKLNTNDNEKVSTSRNVTDAPDEPVKIILLWTWPFGFRFPLNQCPPPLNKGCFFTANRSLYSSADAVVLHHRDVCNSREQLPNIPRPKKQYWIWFNLESPSHCPNLNLMDNLINLTMSYRVDSDIFTPYGRLLNNDGSKNFTIPEKTNLSAWAISNWNPQSRRVQYYEDLKNYLPIDVYGRLHKPLPNDNLLDTLSTYKFYLAFENSIHQDYITEKLWVNAITSGAVPVVMGPPRENYERFIPPESFIHVDDFSTAQELAAYLLELDKDDKRYQEYFNWRSSLDPAPEIPWVPHYCKICRALKEAPPYQTIPSIAKWFK</sequence>
<dbReference type="FunFam" id="3.40.50.11660:FF:000001">
    <property type="entry name" value="alpha-(1,3)-fucosyltransferase 9"/>
    <property type="match status" value="1"/>
</dbReference>
<comment type="catalytic activity">
    <reaction evidence="11">
        <text>an N-acetyl-alpha-neuraminyl-(2-&gt;3)-beta-D-galactosyl-(1-&gt;4)-N-acetyl-beta-D-glucosaminyl derivative + GDP-beta-L-fucose = an alpha-Neu5Ac-(2-&gt;3)-beta-D-Gal-(1-&gt;4)-[alpha-L-Fuc-(1-&gt;3)]-beta-D-GlcNAc derivative + GDP + H(+)</text>
        <dbReference type="Rhea" id="RHEA:56076"/>
        <dbReference type="ChEBI" id="CHEBI:15378"/>
        <dbReference type="ChEBI" id="CHEBI:57273"/>
        <dbReference type="ChEBI" id="CHEBI:58189"/>
        <dbReference type="ChEBI" id="CHEBI:136545"/>
        <dbReference type="ChEBI" id="CHEBI:139509"/>
    </reaction>
    <physiologicalReaction direction="left-to-right" evidence="11">
        <dbReference type="Rhea" id="RHEA:56077"/>
    </physiologicalReaction>
</comment>
<evidence type="ECO:0000256" key="13">
    <source>
        <dbReference type="SAM" id="MobiDB-lite"/>
    </source>
</evidence>
<evidence type="ECO:0000256" key="1">
    <source>
        <dbReference type="ARBA" id="ARBA00004167"/>
    </source>
</evidence>
<keyword evidence="7" id="KW-0735">Signal-anchor</keyword>
<evidence type="ECO:0000313" key="16">
    <source>
        <dbReference type="Ensembl" id="ENSLLEP00000022779.1"/>
    </source>
</evidence>
<dbReference type="Pfam" id="PF00852">
    <property type="entry name" value="Glyco_transf_10"/>
    <property type="match status" value="1"/>
</dbReference>
<comment type="pathway">
    <text evidence="2">Protein modification; protein glycosylation.</text>
</comment>
<evidence type="ECO:0000256" key="6">
    <source>
        <dbReference type="ARBA" id="ARBA00022692"/>
    </source>
</evidence>
<evidence type="ECO:0000256" key="5">
    <source>
        <dbReference type="ARBA" id="ARBA00022679"/>
    </source>
</evidence>
<dbReference type="PANTHER" id="PTHR11929">
    <property type="entry name" value="ALPHA- 1,3 -FUCOSYLTRANSFERASE"/>
    <property type="match status" value="1"/>
</dbReference>
<keyword evidence="6 12" id="KW-0812">Transmembrane</keyword>
<protein>
    <recommendedName>
        <fullName evidence="12">Fucosyltransferase</fullName>
        <ecNumber evidence="12">2.4.1.-</ecNumber>
    </recommendedName>
</protein>
<evidence type="ECO:0000256" key="10">
    <source>
        <dbReference type="ARBA" id="ARBA00023180"/>
    </source>
</evidence>
<dbReference type="PANTHER" id="PTHR11929:SF244">
    <property type="entry name" value="FUCOSYLTRANSFERASE"/>
    <property type="match status" value="1"/>
</dbReference>
<reference evidence="16" key="2">
    <citation type="submission" date="2025-09" db="UniProtKB">
        <authorList>
            <consortium name="Ensembl"/>
        </authorList>
    </citation>
    <scope>IDENTIFICATION</scope>
</reference>
<dbReference type="SUPFAM" id="SSF53756">
    <property type="entry name" value="UDP-Glycosyltransferase/glycogen phosphorylase"/>
    <property type="match status" value="1"/>
</dbReference>
<keyword evidence="4 12" id="KW-0328">Glycosyltransferase</keyword>
<dbReference type="OrthoDB" id="427096at2759"/>
<evidence type="ECO:0000256" key="2">
    <source>
        <dbReference type="ARBA" id="ARBA00004922"/>
    </source>
</evidence>
<evidence type="ECO:0000256" key="8">
    <source>
        <dbReference type="ARBA" id="ARBA00022989"/>
    </source>
</evidence>
<proteinExistence type="inferred from homology"/>
<keyword evidence="9 12" id="KW-0472">Membrane</keyword>
<keyword evidence="5 12" id="KW-0808">Transferase</keyword>
<dbReference type="InterPro" id="IPR001503">
    <property type="entry name" value="Glyco_trans_10"/>
</dbReference>
<evidence type="ECO:0000256" key="11">
    <source>
        <dbReference type="ARBA" id="ARBA00036481"/>
    </source>
</evidence>
<evidence type="ECO:0000313" key="17">
    <source>
        <dbReference type="Proteomes" id="UP000694569"/>
    </source>
</evidence>
<dbReference type="Ensembl" id="ENSLLET00000023651.1">
    <property type="protein sequence ID" value="ENSLLEP00000022779.1"/>
    <property type="gene ID" value="ENSLLEG00000014444.1"/>
</dbReference>
<comment type="similarity">
    <text evidence="3 12">Belongs to the glycosyltransferase 10 family.</text>
</comment>
<keyword evidence="17" id="KW-1185">Reference proteome</keyword>
<evidence type="ECO:0000256" key="3">
    <source>
        <dbReference type="ARBA" id="ARBA00008919"/>
    </source>
</evidence>
<dbReference type="AlphaFoldDB" id="A0A8C5PH92"/>
<accession>A0A8C5PH92</accession>
<dbReference type="GeneTree" id="ENSGT00940000163125"/>
<evidence type="ECO:0000256" key="7">
    <source>
        <dbReference type="ARBA" id="ARBA00022968"/>
    </source>
</evidence>
<dbReference type="InterPro" id="IPR055270">
    <property type="entry name" value="Glyco_tran_10_C"/>
</dbReference>
<evidence type="ECO:0000256" key="4">
    <source>
        <dbReference type="ARBA" id="ARBA00022676"/>
    </source>
</evidence>
<evidence type="ECO:0000256" key="12">
    <source>
        <dbReference type="RuleBase" id="RU003832"/>
    </source>
</evidence>
<dbReference type="GO" id="GO:0032580">
    <property type="term" value="C:Golgi cisterna membrane"/>
    <property type="evidence" value="ECO:0007669"/>
    <property type="project" value="UniProtKB-SubCell"/>
</dbReference>
<evidence type="ECO:0000259" key="15">
    <source>
        <dbReference type="Pfam" id="PF17039"/>
    </source>
</evidence>
<feature type="region of interest" description="Disordered" evidence="13">
    <location>
        <begin position="15"/>
        <end position="34"/>
    </location>
</feature>
<dbReference type="UniPathway" id="UPA00378"/>
<keyword evidence="8 12" id="KW-1133">Transmembrane helix</keyword>
<feature type="domain" description="Fucosyltransferase N-terminal" evidence="15">
    <location>
        <begin position="100"/>
        <end position="205"/>
    </location>
</feature>
<comment type="subcellular location">
    <subcellularLocation>
        <location evidence="12">Golgi apparatus</location>
        <location evidence="12">Golgi stack membrane</location>
        <topology evidence="12">Single-pass type II membrane protein</topology>
    </subcellularLocation>
    <subcellularLocation>
        <location evidence="1">Membrane</location>
        <topology evidence="1">Single-pass membrane protein</topology>
    </subcellularLocation>
</comment>
<keyword evidence="12" id="KW-0333">Golgi apparatus</keyword>
<dbReference type="InterPro" id="IPR031481">
    <property type="entry name" value="Glyco_tran_10_N"/>
</dbReference>
<dbReference type="GO" id="GO:0046920">
    <property type="term" value="F:alpha-(1-&gt;3)-fucosyltransferase activity"/>
    <property type="evidence" value="ECO:0007669"/>
    <property type="project" value="TreeGrafter"/>
</dbReference>
<organism evidence="16 17">
    <name type="scientific">Leptobrachium leishanense</name>
    <name type="common">Leishan spiny toad</name>
    <dbReference type="NCBI Taxonomy" id="445787"/>
    <lineage>
        <taxon>Eukaryota</taxon>
        <taxon>Metazoa</taxon>
        <taxon>Chordata</taxon>
        <taxon>Craniata</taxon>
        <taxon>Vertebrata</taxon>
        <taxon>Euteleostomi</taxon>
        <taxon>Amphibia</taxon>
        <taxon>Batrachia</taxon>
        <taxon>Anura</taxon>
        <taxon>Pelobatoidea</taxon>
        <taxon>Megophryidae</taxon>
        <taxon>Leptobrachium</taxon>
    </lineage>
</organism>
<name>A0A8C5PH92_9ANUR</name>